<protein>
    <submittedName>
        <fullName evidence="5">ABC transporter ATP-binding protein</fullName>
    </submittedName>
</protein>
<evidence type="ECO:0000313" key="7">
    <source>
        <dbReference type="Proteomes" id="UP000266669"/>
    </source>
</evidence>
<evidence type="ECO:0000313" key="5">
    <source>
        <dbReference type="EMBL" id="RHX84427.1"/>
    </source>
</evidence>
<dbReference type="Proteomes" id="UP000297422">
    <property type="component" value="Unassembled WGS sequence"/>
</dbReference>
<evidence type="ECO:0000256" key="1">
    <source>
        <dbReference type="ARBA" id="ARBA00022448"/>
    </source>
</evidence>
<evidence type="ECO:0000256" key="2">
    <source>
        <dbReference type="ARBA" id="ARBA00022741"/>
    </source>
</evidence>
<name>A0A4V3JVJ8_9LEPT</name>
<reference evidence="7" key="1">
    <citation type="submission" date="2018-05" db="EMBL/GenBank/DDBJ databases">
        <title>Leptospira yasudae sp. nov. and Leptospira stimsonii sp. nov., two pathogenic species of the genus Leptospira isolated from environmental sources.</title>
        <authorList>
            <person name="Casanovas-Massana A."/>
            <person name="Hamond C."/>
            <person name="Santos L.A."/>
            <person name="Hacker K.P."/>
            <person name="Balassiano I."/>
            <person name="Medeiros M.A."/>
            <person name="Reis M.G."/>
            <person name="Ko A.I."/>
            <person name="Wunder E.A."/>
        </authorList>
    </citation>
    <scope>NUCLEOTIDE SEQUENCE [LARGE SCALE GENOMIC DNA]</scope>
    <source>
        <strain evidence="7">AMB6-RJ</strain>
    </source>
</reference>
<evidence type="ECO:0000313" key="6">
    <source>
        <dbReference type="EMBL" id="TGM22083.1"/>
    </source>
</evidence>
<dbReference type="PANTHER" id="PTHR42711:SF1">
    <property type="entry name" value="ABC-TRANSPORT PROTEIN, ATP-BINDING COMPONENT"/>
    <property type="match status" value="1"/>
</dbReference>
<dbReference type="Proteomes" id="UP000266669">
    <property type="component" value="Unassembled WGS sequence"/>
</dbReference>
<dbReference type="GO" id="GO:0016887">
    <property type="term" value="F:ATP hydrolysis activity"/>
    <property type="evidence" value="ECO:0007669"/>
    <property type="project" value="InterPro"/>
</dbReference>
<dbReference type="InterPro" id="IPR003439">
    <property type="entry name" value="ABC_transporter-like_ATP-bd"/>
</dbReference>
<dbReference type="GO" id="GO:0005524">
    <property type="term" value="F:ATP binding"/>
    <property type="evidence" value="ECO:0007669"/>
    <property type="project" value="UniProtKB-KW"/>
</dbReference>
<dbReference type="InterPro" id="IPR050763">
    <property type="entry name" value="ABC_transporter_ATP-binding"/>
</dbReference>
<reference evidence="8" key="3">
    <citation type="journal article" date="2019" name="PLoS Negl. Trop. Dis.">
        <title>Revisiting the worldwide diversity of Leptospira species in the environment.</title>
        <authorList>
            <person name="Vincent A.T."/>
            <person name="Schiettekatte O."/>
            <person name="Bourhy P."/>
            <person name="Veyrier F.J."/>
            <person name="Picardeau M."/>
        </authorList>
    </citation>
    <scope>NUCLEOTIDE SEQUENCE [LARGE SCALE GENOMIC DNA]</scope>
    <source>
        <strain evidence="8">201702407</strain>
    </source>
</reference>
<evidence type="ECO:0000256" key="3">
    <source>
        <dbReference type="ARBA" id="ARBA00022840"/>
    </source>
</evidence>
<keyword evidence="8" id="KW-1185">Reference proteome</keyword>
<dbReference type="Gene3D" id="3.40.50.300">
    <property type="entry name" value="P-loop containing nucleotide triphosphate hydrolases"/>
    <property type="match status" value="1"/>
</dbReference>
<keyword evidence="3 5" id="KW-0067">ATP-binding</keyword>
<feature type="domain" description="ABC transporter" evidence="4">
    <location>
        <begin position="4"/>
        <end position="257"/>
    </location>
</feature>
<proteinExistence type="predicted"/>
<dbReference type="SMART" id="SM00382">
    <property type="entry name" value="AAA"/>
    <property type="match status" value="1"/>
</dbReference>
<comment type="caution">
    <text evidence="5">The sequence shown here is derived from an EMBL/GenBank/DDBJ whole genome shotgun (WGS) entry which is preliminary data.</text>
</comment>
<reference evidence="6" key="2">
    <citation type="submission" date="2018-10" db="EMBL/GenBank/DDBJ databases">
        <authorList>
            <person name="Vincent A.T."/>
            <person name="Schiettekatte O."/>
            <person name="Bourhy P."/>
            <person name="Veyrier F.J."/>
            <person name="Picardeau M."/>
        </authorList>
    </citation>
    <scope>NUCLEOTIDE SEQUENCE</scope>
    <source>
        <strain evidence="6">201702407</strain>
    </source>
</reference>
<evidence type="ECO:0000313" key="8">
    <source>
        <dbReference type="Proteomes" id="UP000297422"/>
    </source>
</evidence>
<dbReference type="Pfam" id="PF00005">
    <property type="entry name" value="ABC_tran"/>
    <property type="match status" value="1"/>
</dbReference>
<dbReference type="EMBL" id="QHCS01000005">
    <property type="protein sequence ID" value="RHX84427.1"/>
    <property type="molecule type" value="Genomic_DNA"/>
</dbReference>
<dbReference type="PROSITE" id="PS00211">
    <property type="entry name" value="ABC_TRANSPORTER_1"/>
    <property type="match status" value="1"/>
</dbReference>
<accession>A0A4V3JVJ8</accession>
<keyword evidence="1" id="KW-0813">Transport</keyword>
<dbReference type="InterPro" id="IPR017871">
    <property type="entry name" value="ABC_transporter-like_CS"/>
</dbReference>
<organism evidence="5 7">
    <name type="scientific">Leptospira stimsonii</name>
    <dbReference type="NCBI Taxonomy" id="2202203"/>
    <lineage>
        <taxon>Bacteria</taxon>
        <taxon>Pseudomonadati</taxon>
        <taxon>Spirochaetota</taxon>
        <taxon>Spirochaetia</taxon>
        <taxon>Leptospirales</taxon>
        <taxon>Leptospiraceae</taxon>
        <taxon>Leptospira</taxon>
    </lineage>
</organism>
<dbReference type="InterPro" id="IPR003593">
    <property type="entry name" value="AAA+_ATPase"/>
</dbReference>
<dbReference type="PANTHER" id="PTHR42711">
    <property type="entry name" value="ABC TRANSPORTER ATP-BINDING PROTEIN"/>
    <property type="match status" value="1"/>
</dbReference>
<keyword evidence="2" id="KW-0547">Nucleotide-binding</keyword>
<dbReference type="PROSITE" id="PS50893">
    <property type="entry name" value="ABC_TRANSPORTER_2"/>
    <property type="match status" value="1"/>
</dbReference>
<dbReference type="InterPro" id="IPR027417">
    <property type="entry name" value="P-loop_NTPase"/>
</dbReference>
<sequence>MSLITVKNLQKSFQISKRKPGLFGAIGSLFYSKKEIIQAVENVSFEIQPGEFLGYIGPNGAGKSTTIKLLTGVLTPDQGEIRIFGLDPSRDRRENSKQIGVVFGQKTQLWWDLPVGESFDLLRSIYKIESKDYKKRMEMFNDLLGLQEFFHQQVRKLSLGQRMKAEIAASLLHFPRVLFLDEPTIGLDVLVKEKVREFIRTINVEEKVTILLTTHDVQDIEYLAKRIILIDHGKIRFDGDLNSFRGLGATDNVVEIQYRGDSILEFPSEFTWIRNGTPNQASIIVKEGESLNRLLSILSSSGLEITEINFKKPDLGAVIKQIYGEKP</sequence>
<gene>
    <name evidence="5" type="ORF">DLM78_16955</name>
    <name evidence="6" type="ORF">EHQ90_01215</name>
</gene>
<dbReference type="EMBL" id="RQGT01000008">
    <property type="protein sequence ID" value="TGM22083.1"/>
    <property type="molecule type" value="Genomic_DNA"/>
</dbReference>
<dbReference type="AlphaFoldDB" id="A0A4V3JVJ8"/>
<evidence type="ECO:0000259" key="4">
    <source>
        <dbReference type="PROSITE" id="PS50893"/>
    </source>
</evidence>
<reference evidence="5" key="4">
    <citation type="journal article" date="2020" name="Int. J. Syst. Evol. Microbiol.">
        <title>Leptospira yasudae sp. nov. and Leptospira stimsonii sp. nov., two new species of the pathogenic group isolated from environmental sources.</title>
        <authorList>
            <person name="Casanovas-Massana A."/>
            <person name="Hamond C."/>
            <person name="Santos L.A."/>
            <person name="de Oliveira D."/>
            <person name="Hacker K.P."/>
            <person name="Balassiano I."/>
            <person name="Costa F."/>
            <person name="Medeiros M.A."/>
            <person name="Reis M.G."/>
            <person name="Ko A.I."/>
            <person name="Wunder E.A."/>
        </authorList>
    </citation>
    <scope>NUCLEOTIDE SEQUENCE</scope>
    <source>
        <strain evidence="5">AMB6-RJ</strain>
    </source>
</reference>
<dbReference type="SUPFAM" id="SSF52540">
    <property type="entry name" value="P-loop containing nucleoside triphosphate hydrolases"/>
    <property type="match status" value="1"/>
</dbReference>